<sequence length="773" mass="84286">MARRRSCWRKAACFPPCRPSVALPRGEASMLTSADRELVARDPALPGLALLLDSSALLDFLRHRYPHLVLDTLSSTYLRYKPGTSCVAGFSLSVNGVPTWLTFTARPKDAADKLAKVTNKQGIDGPFGPGRVVFPEIAISMACFPNDPQLKRLWRITSAEAQAPLLARLGLPRDATIIPLRYRPGRRFVAQVRQQDRPIAVLKLHSAESYTRALGAAQIFASSGALKVPDFLSCSDRYGAVVSSWVSGVAARATPETAHQIGWALASLHRQPATGLRRLSLAEQQASARFLAADIAALRPCLGKRAVLLAEAIATALDSDAAPVALHGDCHLEQFLLRGTDTICVDFDEAASGPAAWDLGNLLAHLVADGLPQVESIAFRDALVDGYRAQGGSITPHDLDAQMALGLLRLATRPFRERCADWPAAIASILTLAENLCPVPSNNLTGAAILQGCPEDPAIPHIAAALEPDEVNRALVEAGCSARVEAAQLVRHKPGRRCLISYVLRDQDGRSFAAYGKIRAKGADSRSFAVQQELWNSGFGPDGQSGAYVAEPLALLPHLGMWVQAKVPGKAFSTLTCDAGQAARAISALHKSGVRPLRRHLVADELAILDERLTMLVDRRPEWASQIADIRHAANERAAHLLPIAPGPIHRDFYHDHLLSNGTDHYLIDLDLLCLGDPALDIGNFNAHLTEWALREWNDPEKFADWQRQFTRNACRENPVTRPENIAVYEFLSLVRLLEISDRMPERRASAPALLELCLAHVQTLPLYRRSPK</sequence>
<keyword evidence="3" id="KW-1185">Reference proteome</keyword>
<dbReference type="Proteomes" id="UP000428803">
    <property type="component" value="Chromosome"/>
</dbReference>
<gene>
    <name evidence="2" type="ORF">EUU25_11125</name>
</gene>
<organism evidence="2 3">
    <name type="scientific">Sphingorhabdus lacus</name>
    <dbReference type="NCBI Taxonomy" id="392610"/>
    <lineage>
        <taxon>Bacteria</taxon>
        <taxon>Pseudomonadati</taxon>
        <taxon>Pseudomonadota</taxon>
        <taxon>Alphaproteobacteria</taxon>
        <taxon>Sphingomonadales</taxon>
        <taxon>Sphingomonadaceae</taxon>
        <taxon>Sphingorhabdus</taxon>
    </lineage>
</organism>
<reference evidence="3" key="1">
    <citation type="submission" date="2019-01" db="EMBL/GenBank/DDBJ databases">
        <title>Sphingorhabdus lacus sp.nov., isolated from an oligotrophic freshwater lake.</title>
        <authorList>
            <person name="Park M."/>
        </authorList>
    </citation>
    <scope>NUCLEOTIDE SEQUENCE [LARGE SCALE GENOMIC DNA]</scope>
    <source>
        <strain evidence="3">IMCC1753</strain>
    </source>
</reference>
<feature type="domain" description="Aminoglycoside phosphotransferase" evidence="1">
    <location>
        <begin position="548"/>
        <end position="700"/>
    </location>
</feature>
<dbReference type="Gene3D" id="3.90.1200.10">
    <property type="match status" value="2"/>
</dbReference>
<dbReference type="KEGG" id="slaa:EUU25_11125"/>
<dbReference type="InterPro" id="IPR011009">
    <property type="entry name" value="Kinase-like_dom_sf"/>
</dbReference>
<dbReference type="InterPro" id="IPR002575">
    <property type="entry name" value="Aminoglycoside_PTrfase"/>
</dbReference>
<dbReference type="AlphaFoldDB" id="A0A6I6LFE4"/>
<dbReference type="EMBL" id="CP035733">
    <property type="protein sequence ID" value="QGY81122.1"/>
    <property type="molecule type" value="Genomic_DNA"/>
</dbReference>
<accession>A0A6I6LFE4</accession>
<evidence type="ECO:0000259" key="1">
    <source>
        <dbReference type="Pfam" id="PF01636"/>
    </source>
</evidence>
<dbReference type="Pfam" id="PF01636">
    <property type="entry name" value="APH"/>
    <property type="match status" value="2"/>
</dbReference>
<proteinExistence type="predicted"/>
<evidence type="ECO:0000313" key="3">
    <source>
        <dbReference type="Proteomes" id="UP000428803"/>
    </source>
</evidence>
<feature type="domain" description="Aminoglycoside phosphotransferase" evidence="1">
    <location>
        <begin position="202"/>
        <end position="388"/>
    </location>
</feature>
<dbReference type="SUPFAM" id="SSF56112">
    <property type="entry name" value="Protein kinase-like (PK-like)"/>
    <property type="match status" value="2"/>
</dbReference>
<evidence type="ECO:0000313" key="2">
    <source>
        <dbReference type="EMBL" id="QGY81122.1"/>
    </source>
</evidence>
<name>A0A6I6LFE4_9SPHN</name>
<protein>
    <submittedName>
        <fullName evidence="2">DUF2252 domain-containing protein</fullName>
    </submittedName>
</protein>